<evidence type="ECO:0000256" key="1">
    <source>
        <dbReference type="SAM" id="MobiDB-lite"/>
    </source>
</evidence>
<feature type="region of interest" description="Disordered" evidence="1">
    <location>
        <begin position="57"/>
        <end position="79"/>
    </location>
</feature>
<reference evidence="2" key="1">
    <citation type="thesis" date="2020" institute="ProQuest LLC" country="789 East Eisenhower Parkway, Ann Arbor, MI, USA">
        <title>Comparative Genomics and Chromosome Evolution.</title>
        <authorList>
            <person name="Mudd A.B."/>
        </authorList>
    </citation>
    <scope>NUCLEOTIDE SEQUENCE</scope>
    <source>
        <strain evidence="2">HN-11 Male</strain>
        <tissue evidence="2">Kidney and liver</tissue>
    </source>
</reference>
<evidence type="ECO:0008006" key="4">
    <source>
        <dbReference type="Google" id="ProtNLM"/>
    </source>
</evidence>
<sequence length="215" mass="24036">MALCMCQRSARCLLSALRNSLTTTPRQLMKDRPVSSQQFSRPFFIIQNAARKSIFHSSAASTQPVSGGDVSTPHPESNLPTVSQEAIVIPTVEMEPLEEALEDVAPDSPLDVITEEEAAMMVLPPPIPPQSVTLRYYVDHSETLQKLVQLGVDLSKLEKRPHVGTFLLKLDFQKDISKVLFFLKDVGVEDHQLGPFLTKNPFILSQDLDNLHKRY</sequence>
<protein>
    <recommendedName>
        <fullName evidence="4">Mitochondrial transcription termination factor 3</fullName>
    </recommendedName>
</protein>
<comment type="caution">
    <text evidence="2">The sequence shown here is derived from an EMBL/GenBank/DDBJ whole genome shotgun (WGS) entry which is preliminary data.</text>
</comment>
<proteinExistence type="predicted"/>
<name>A0A8J6B814_ELECQ</name>
<accession>A0A8J6B814</accession>
<organism evidence="2 3">
    <name type="scientific">Eleutherodactylus coqui</name>
    <name type="common">Puerto Rican coqui</name>
    <dbReference type="NCBI Taxonomy" id="57060"/>
    <lineage>
        <taxon>Eukaryota</taxon>
        <taxon>Metazoa</taxon>
        <taxon>Chordata</taxon>
        <taxon>Craniata</taxon>
        <taxon>Vertebrata</taxon>
        <taxon>Euteleostomi</taxon>
        <taxon>Amphibia</taxon>
        <taxon>Batrachia</taxon>
        <taxon>Anura</taxon>
        <taxon>Neobatrachia</taxon>
        <taxon>Hyloidea</taxon>
        <taxon>Eleutherodactylidae</taxon>
        <taxon>Eleutherodactylinae</taxon>
        <taxon>Eleutherodactylus</taxon>
        <taxon>Eleutherodactylus</taxon>
    </lineage>
</organism>
<dbReference type="OrthoDB" id="637682at2759"/>
<gene>
    <name evidence="2" type="ORF">GDO78_019245</name>
</gene>
<evidence type="ECO:0000313" key="2">
    <source>
        <dbReference type="EMBL" id="KAG9464879.1"/>
    </source>
</evidence>
<dbReference type="InterPro" id="IPR038538">
    <property type="entry name" value="MTERF_sf"/>
</dbReference>
<keyword evidence="3" id="KW-1185">Reference proteome</keyword>
<dbReference type="Proteomes" id="UP000770717">
    <property type="component" value="Unassembled WGS sequence"/>
</dbReference>
<dbReference type="AlphaFoldDB" id="A0A8J6B814"/>
<dbReference type="EMBL" id="WNTK01003752">
    <property type="protein sequence ID" value="KAG9464879.1"/>
    <property type="molecule type" value="Genomic_DNA"/>
</dbReference>
<evidence type="ECO:0000313" key="3">
    <source>
        <dbReference type="Proteomes" id="UP000770717"/>
    </source>
</evidence>
<dbReference type="Gene3D" id="1.25.70.10">
    <property type="entry name" value="Transcription termination factor 3, mitochondrial"/>
    <property type="match status" value="1"/>
</dbReference>